<sequence>MRRAMNSVKQKFTKGKKHKKVKNIGGNPVEDNINRSQITGPEAVQSSMYTTTGFISEFTDNLTEQNKRKKLVLTGPDTGPVNRATENEIYLDSQILQGPRITAGRDVHMNNVQGNQNQTIRNDYSQTINSNNNVHDNRYIQTGGSNTFVMVDMNAMDNIKKWINAPDSSFNFNAAYDKMTKGTGEWLLKDSRLIQWKESGGLLWLQGKAGSGKTFLLTKAITSLKADNHDVLYFYFDTRDQSKAKATYKGMLASLMLDMGLQFNQAQLMNLYEKYNSGRTQMPADAMKSTLLDFLRQKSSSMFIFVDAFDECDNQEQHPVTEFIQQLLVPGLKIHICVSCRYPANHIGMKAGTYEISLNPEVVEGDIEIYIQQSLQSRPLFVNIKEEVTEALLHGSHGQIRWVDCQIQYFHQLGSGRAIRKALKSLPKTLEETYEQALSAIKREHKDDAQAILKWLLFGYDELTMKMLPEIFRIDFEQQSLDDSEPIQAHELCNIISSTLVVVQQVSHWNNWTDQNDRQDILQLGHPSVKEYIVSEEIKESSAKLFQINDQLAHEFIAQCCLIYLAVCGKDGHIDRALFPLASYAAGTWTGHVRNLQPLGDPVKCLSLHLLTDTNTSCLSLMNMTHYSAEATAGSAPPFYYASMVNLPNMISLMMENGEDVNAQGGQYGTALQAASQEGNVDIVKLLLENGADVNAQGGVYGNALQAASFRRQVDIVKLLLDNGADVNAQGGKYGNALQAASFGREVDIVKLLLENGADVNAQGGEYGNALQAASYREYVDIVKLLLENGADVNAQCGEYGNALQAASCGRQVDIVNLLLENGADVNAQGGEYGNALNAASLRGNIDIVKLLLENGADVNAQGGEYGNALQAASYIRKVDIVKLLLENGADVNAQGGEYGNALQAASFGGKVGTVKLLLENGADVNAQGGVYGNALQAASYREYVDIVKLLLENGADVNAQGGEYGNALQAASLGGEVDIVKLLLENGADVNAQGGEYGNALQAASYIGKVDIVKLLLENGADVNAQGGEYGNALQAASYIGKVDIVKLLLENGADVNAQGGEYGNALQAASLGGEVDIVKLLLENGADANAQGGQYGNALQAASYIRKVDIVKLLLENGADVNAQGGVYGNALQAASLGGNVDIVKLLLENGADVNAQGGKYSNALQAASYGRGVDIVKLLLENGADVNAQGGEYGNPLQAASFIGEVDIVKFLLEKGANVNLKGGKYGTALQAASIAPIYWDPHCDYVKLVEILLDNGADINSRGGQFGSPIQAAAIEGNQEIYDLLIQKGATPIDPIFTIFEEDL</sequence>
<feature type="repeat" description="ANK" evidence="3">
    <location>
        <begin position="703"/>
        <end position="732"/>
    </location>
</feature>
<evidence type="ECO:0000259" key="5">
    <source>
        <dbReference type="PROSITE" id="PS50837"/>
    </source>
</evidence>
<evidence type="ECO:0000313" key="7">
    <source>
        <dbReference type="Proteomes" id="UP000559256"/>
    </source>
</evidence>
<feature type="region of interest" description="Disordered" evidence="4">
    <location>
        <begin position="1"/>
        <end position="34"/>
    </location>
</feature>
<reference evidence="6 7" key="1">
    <citation type="journal article" date="2020" name="ISME J.">
        <title>Uncovering the hidden diversity of litter-decomposition mechanisms in mushroom-forming fungi.</title>
        <authorList>
            <person name="Floudas D."/>
            <person name="Bentzer J."/>
            <person name="Ahren D."/>
            <person name="Johansson T."/>
            <person name="Persson P."/>
            <person name="Tunlid A."/>
        </authorList>
    </citation>
    <scope>NUCLEOTIDE SEQUENCE [LARGE SCALE GENOMIC DNA]</scope>
    <source>
        <strain evidence="6 7">CBS 291.85</strain>
    </source>
</reference>
<dbReference type="Gene3D" id="3.40.50.300">
    <property type="entry name" value="P-loop containing nucleotide triphosphate hydrolases"/>
    <property type="match status" value="1"/>
</dbReference>
<dbReference type="GO" id="GO:0004540">
    <property type="term" value="F:RNA nuclease activity"/>
    <property type="evidence" value="ECO:0007669"/>
    <property type="project" value="TreeGrafter"/>
</dbReference>
<dbReference type="InterPro" id="IPR036770">
    <property type="entry name" value="Ankyrin_rpt-contain_sf"/>
</dbReference>
<accession>A0A8H5FSU4</accession>
<dbReference type="SUPFAM" id="SSF48403">
    <property type="entry name" value="Ankyrin repeat"/>
    <property type="match status" value="2"/>
</dbReference>
<feature type="repeat" description="ANK" evidence="3">
    <location>
        <begin position="667"/>
        <end position="699"/>
    </location>
</feature>
<dbReference type="InterPro" id="IPR002110">
    <property type="entry name" value="Ankyrin_rpt"/>
</dbReference>
<feature type="repeat" description="ANK" evidence="3">
    <location>
        <begin position="799"/>
        <end position="831"/>
    </location>
</feature>
<feature type="repeat" description="ANK" evidence="3">
    <location>
        <begin position="997"/>
        <end position="1029"/>
    </location>
</feature>
<feature type="repeat" description="ANK" evidence="3">
    <location>
        <begin position="733"/>
        <end position="765"/>
    </location>
</feature>
<dbReference type="SUPFAM" id="SSF52540">
    <property type="entry name" value="P-loop containing nucleoside triphosphate hydrolases"/>
    <property type="match status" value="1"/>
</dbReference>
<feature type="repeat" description="ANK" evidence="3">
    <location>
        <begin position="1030"/>
        <end position="1062"/>
    </location>
</feature>
<feature type="repeat" description="ANK" evidence="3">
    <location>
        <begin position="1132"/>
        <end position="1161"/>
    </location>
</feature>
<keyword evidence="2 3" id="KW-0040">ANK repeat</keyword>
<dbReference type="GO" id="GO:0003723">
    <property type="term" value="F:RNA binding"/>
    <property type="evidence" value="ECO:0007669"/>
    <property type="project" value="TreeGrafter"/>
</dbReference>
<proteinExistence type="predicted"/>
<feature type="repeat" description="ANK" evidence="3">
    <location>
        <begin position="934"/>
        <end position="963"/>
    </location>
</feature>
<dbReference type="EMBL" id="JAACJM010000095">
    <property type="protein sequence ID" value="KAF5347413.1"/>
    <property type="molecule type" value="Genomic_DNA"/>
</dbReference>
<keyword evidence="1" id="KW-0677">Repeat</keyword>
<feature type="domain" description="NACHT" evidence="5">
    <location>
        <begin position="201"/>
        <end position="341"/>
    </location>
</feature>
<organism evidence="6 7">
    <name type="scientific">Tetrapyrgos nigripes</name>
    <dbReference type="NCBI Taxonomy" id="182062"/>
    <lineage>
        <taxon>Eukaryota</taxon>
        <taxon>Fungi</taxon>
        <taxon>Dikarya</taxon>
        <taxon>Basidiomycota</taxon>
        <taxon>Agaricomycotina</taxon>
        <taxon>Agaricomycetes</taxon>
        <taxon>Agaricomycetidae</taxon>
        <taxon>Agaricales</taxon>
        <taxon>Marasmiineae</taxon>
        <taxon>Marasmiaceae</taxon>
        <taxon>Tetrapyrgos</taxon>
    </lineage>
</organism>
<name>A0A8H5FSU4_9AGAR</name>
<dbReference type="PANTHER" id="PTHR24141">
    <property type="entry name" value="2-5A-DEPENDENT RIBONUCLEASE"/>
    <property type="match status" value="1"/>
</dbReference>
<feature type="repeat" description="ANK" evidence="3">
    <location>
        <begin position="898"/>
        <end position="930"/>
    </location>
</feature>
<evidence type="ECO:0000256" key="2">
    <source>
        <dbReference type="ARBA" id="ARBA00023043"/>
    </source>
</evidence>
<feature type="repeat" description="ANK" evidence="3">
    <location>
        <begin position="832"/>
        <end position="864"/>
    </location>
</feature>
<gene>
    <name evidence="6" type="ORF">D9758_011311</name>
</gene>
<dbReference type="InterPro" id="IPR027417">
    <property type="entry name" value="P-loop_NTPase"/>
</dbReference>
<dbReference type="Pfam" id="PF24883">
    <property type="entry name" value="NPHP3_N"/>
    <property type="match status" value="1"/>
</dbReference>
<dbReference type="InterPro" id="IPR056884">
    <property type="entry name" value="NPHP3-like_N"/>
</dbReference>
<protein>
    <recommendedName>
        <fullName evidence="5">NACHT domain-containing protein</fullName>
    </recommendedName>
</protein>
<keyword evidence="7" id="KW-1185">Reference proteome</keyword>
<dbReference type="InterPro" id="IPR007111">
    <property type="entry name" value="NACHT_NTPase"/>
</dbReference>
<feature type="repeat" description="ANK" evidence="3">
    <location>
        <begin position="1063"/>
        <end position="1095"/>
    </location>
</feature>
<feature type="compositionally biased region" description="Basic residues" evidence="4">
    <location>
        <begin position="11"/>
        <end position="22"/>
    </location>
</feature>
<dbReference type="GO" id="GO:0006396">
    <property type="term" value="P:RNA processing"/>
    <property type="evidence" value="ECO:0007669"/>
    <property type="project" value="TreeGrafter"/>
</dbReference>
<feature type="repeat" description="ANK" evidence="3">
    <location>
        <begin position="1162"/>
        <end position="1194"/>
    </location>
</feature>
<feature type="repeat" description="ANK" evidence="3">
    <location>
        <begin position="865"/>
        <end position="897"/>
    </location>
</feature>
<dbReference type="Pfam" id="PF12796">
    <property type="entry name" value="Ank_2"/>
    <property type="match status" value="6"/>
</dbReference>
<feature type="repeat" description="ANK" evidence="3">
    <location>
        <begin position="1096"/>
        <end position="1128"/>
    </location>
</feature>
<dbReference type="PRINTS" id="PR01415">
    <property type="entry name" value="ANKYRIN"/>
</dbReference>
<feature type="repeat" description="ANK" evidence="3">
    <location>
        <begin position="1195"/>
        <end position="1227"/>
    </location>
</feature>
<evidence type="ECO:0000256" key="1">
    <source>
        <dbReference type="ARBA" id="ARBA00022737"/>
    </source>
</evidence>
<comment type="caution">
    <text evidence="6">The sequence shown here is derived from an EMBL/GenBank/DDBJ whole genome shotgun (WGS) entry which is preliminary data.</text>
</comment>
<dbReference type="Proteomes" id="UP000559256">
    <property type="component" value="Unassembled WGS sequence"/>
</dbReference>
<feature type="repeat" description="ANK" evidence="3">
    <location>
        <begin position="964"/>
        <end position="996"/>
    </location>
</feature>
<dbReference type="PANTHER" id="PTHR24141:SF1">
    <property type="entry name" value="2-5A-DEPENDENT RIBONUCLEASE"/>
    <property type="match status" value="1"/>
</dbReference>
<dbReference type="PROSITE" id="PS50837">
    <property type="entry name" value="NACHT"/>
    <property type="match status" value="1"/>
</dbReference>
<dbReference type="PROSITE" id="PS50297">
    <property type="entry name" value="ANK_REP_REGION"/>
    <property type="match status" value="16"/>
</dbReference>
<feature type="repeat" description="ANK" evidence="3">
    <location>
        <begin position="766"/>
        <end position="798"/>
    </location>
</feature>
<dbReference type="SMART" id="SM00248">
    <property type="entry name" value="ANK"/>
    <property type="match status" value="20"/>
</dbReference>
<dbReference type="PROSITE" id="PS50088">
    <property type="entry name" value="ANK_REPEAT"/>
    <property type="match status" value="17"/>
</dbReference>
<evidence type="ECO:0000256" key="3">
    <source>
        <dbReference type="PROSITE-ProRule" id="PRU00023"/>
    </source>
</evidence>
<dbReference type="OrthoDB" id="4772757at2759"/>
<evidence type="ECO:0000256" key="4">
    <source>
        <dbReference type="SAM" id="MobiDB-lite"/>
    </source>
</evidence>
<dbReference type="Gene3D" id="1.25.40.20">
    <property type="entry name" value="Ankyrin repeat-containing domain"/>
    <property type="match status" value="3"/>
</dbReference>
<evidence type="ECO:0000313" key="6">
    <source>
        <dbReference type="EMBL" id="KAF5347413.1"/>
    </source>
</evidence>